<dbReference type="InterPro" id="IPR047640">
    <property type="entry name" value="RpiR-like"/>
</dbReference>
<evidence type="ECO:0000313" key="7">
    <source>
        <dbReference type="Proteomes" id="UP000886657"/>
    </source>
</evidence>
<keyword evidence="2" id="KW-0238">DNA-binding</keyword>
<dbReference type="Pfam" id="PF01380">
    <property type="entry name" value="SIS"/>
    <property type="match status" value="1"/>
</dbReference>
<name>A0A9D7SI48_9BACT</name>
<sequence>MANDTHSQPIQTRLAEAYRDLPEAMRRVADALMSDPLLGALWGIESMATRSEVSVGTVVRFAKRLGYNGFSEFRDALRGACHARSGDSDLELMESPTDVFGTLAEVARRDGENLARLIQMVDQPTLEAAVRMLVQAHHRVILGRGVSHVMSLIMGFYLTQAGLPCIAAIPSDFSNQVANLGAEDVLVVLSFAPYSRETLDSAHFAKESGIPVIAFSDHPDSPLKPYSDILIPVPSEDLLFSCSITTFAALAHAFAIVVAAHDHSGTLKRLKAADKVAQPLLVNHWLPMQPGAFNVGHTRKP</sequence>
<dbReference type="SUPFAM" id="SSF46689">
    <property type="entry name" value="Homeodomain-like"/>
    <property type="match status" value="1"/>
</dbReference>
<evidence type="ECO:0000313" key="6">
    <source>
        <dbReference type="EMBL" id="MBK9796391.1"/>
    </source>
</evidence>
<dbReference type="SUPFAM" id="SSF53697">
    <property type="entry name" value="SIS domain"/>
    <property type="match status" value="1"/>
</dbReference>
<dbReference type="Gene3D" id="3.40.50.10490">
    <property type="entry name" value="Glucose-6-phosphate isomerase like protein, domain 1"/>
    <property type="match status" value="1"/>
</dbReference>
<evidence type="ECO:0000256" key="3">
    <source>
        <dbReference type="ARBA" id="ARBA00023163"/>
    </source>
</evidence>
<keyword evidence="3" id="KW-0804">Transcription</keyword>
<dbReference type="InterPro" id="IPR001347">
    <property type="entry name" value="SIS_dom"/>
</dbReference>
<dbReference type="InterPro" id="IPR009057">
    <property type="entry name" value="Homeodomain-like_sf"/>
</dbReference>
<dbReference type="PANTHER" id="PTHR30514">
    <property type="entry name" value="GLUCOKINASE"/>
    <property type="match status" value="1"/>
</dbReference>
<evidence type="ECO:0000256" key="1">
    <source>
        <dbReference type="ARBA" id="ARBA00023015"/>
    </source>
</evidence>
<dbReference type="EMBL" id="JADKIO010000006">
    <property type="protein sequence ID" value="MBK9796391.1"/>
    <property type="molecule type" value="Genomic_DNA"/>
</dbReference>
<dbReference type="InterPro" id="IPR036388">
    <property type="entry name" value="WH-like_DNA-bd_sf"/>
</dbReference>
<dbReference type="PROSITE" id="PS51464">
    <property type="entry name" value="SIS"/>
    <property type="match status" value="1"/>
</dbReference>
<dbReference type="InterPro" id="IPR000281">
    <property type="entry name" value="HTH_RpiR"/>
</dbReference>
<evidence type="ECO:0000259" key="5">
    <source>
        <dbReference type="PROSITE" id="PS51464"/>
    </source>
</evidence>
<dbReference type="Pfam" id="PF01418">
    <property type="entry name" value="HTH_6"/>
    <property type="match status" value="1"/>
</dbReference>
<dbReference type="InterPro" id="IPR035472">
    <property type="entry name" value="RpiR-like_SIS"/>
</dbReference>
<dbReference type="Gene3D" id="1.10.10.10">
    <property type="entry name" value="Winged helix-like DNA-binding domain superfamily/Winged helix DNA-binding domain"/>
    <property type="match status" value="1"/>
</dbReference>
<gene>
    <name evidence="6" type="ORF">IPP58_07815</name>
</gene>
<dbReference type="GO" id="GO:0097367">
    <property type="term" value="F:carbohydrate derivative binding"/>
    <property type="evidence" value="ECO:0007669"/>
    <property type="project" value="InterPro"/>
</dbReference>
<accession>A0A9D7SI48</accession>
<comment type="caution">
    <text evidence="6">The sequence shown here is derived from an EMBL/GenBank/DDBJ whole genome shotgun (WGS) entry which is preliminary data.</text>
</comment>
<dbReference type="AlphaFoldDB" id="A0A9D7SI48"/>
<dbReference type="PROSITE" id="PS51071">
    <property type="entry name" value="HTH_RPIR"/>
    <property type="match status" value="1"/>
</dbReference>
<evidence type="ECO:0000259" key="4">
    <source>
        <dbReference type="PROSITE" id="PS51071"/>
    </source>
</evidence>
<dbReference type="CDD" id="cd05013">
    <property type="entry name" value="SIS_RpiR"/>
    <property type="match status" value="1"/>
</dbReference>
<evidence type="ECO:0000256" key="2">
    <source>
        <dbReference type="ARBA" id="ARBA00023125"/>
    </source>
</evidence>
<proteinExistence type="predicted"/>
<dbReference type="InterPro" id="IPR046348">
    <property type="entry name" value="SIS_dom_sf"/>
</dbReference>
<dbReference type="GO" id="GO:1901135">
    <property type="term" value="P:carbohydrate derivative metabolic process"/>
    <property type="evidence" value="ECO:0007669"/>
    <property type="project" value="InterPro"/>
</dbReference>
<feature type="domain" description="SIS" evidence="5">
    <location>
        <begin position="129"/>
        <end position="264"/>
    </location>
</feature>
<reference evidence="6" key="1">
    <citation type="submission" date="2020-10" db="EMBL/GenBank/DDBJ databases">
        <title>Connecting structure to function with the recovery of over 1000 high-quality activated sludge metagenome-assembled genomes encoding full-length rRNA genes using long-read sequencing.</title>
        <authorList>
            <person name="Singleton C.M."/>
            <person name="Petriglieri F."/>
            <person name="Kristensen J.M."/>
            <person name="Kirkegaard R.H."/>
            <person name="Michaelsen T.Y."/>
            <person name="Andersen M.H."/>
            <person name="Karst S.M."/>
            <person name="Dueholm M.S."/>
            <person name="Nielsen P.H."/>
            <person name="Albertsen M."/>
        </authorList>
    </citation>
    <scope>NUCLEOTIDE SEQUENCE</scope>
    <source>
        <strain evidence="6">Skiv_18-Q3-R9-52_MAXAC.067</strain>
    </source>
</reference>
<dbReference type="GO" id="GO:0003677">
    <property type="term" value="F:DNA binding"/>
    <property type="evidence" value="ECO:0007669"/>
    <property type="project" value="UniProtKB-KW"/>
</dbReference>
<dbReference type="GO" id="GO:0003700">
    <property type="term" value="F:DNA-binding transcription factor activity"/>
    <property type="evidence" value="ECO:0007669"/>
    <property type="project" value="InterPro"/>
</dbReference>
<organism evidence="6 7">
    <name type="scientific">Candidatus Geothrix skivensis</name>
    <dbReference type="NCBI Taxonomy" id="2954439"/>
    <lineage>
        <taxon>Bacteria</taxon>
        <taxon>Pseudomonadati</taxon>
        <taxon>Acidobacteriota</taxon>
        <taxon>Holophagae</taxon>
        <taxon>Holophagales</taxon>
        <taxon>Holophagaceae</taxon>
        <taxon>Geothrix</taxon>
    </lineage>
</organism>
<keyword evidence="1" id="KW-0805">Transcription regulation</keyword>
<dbReference type="Proteomes" id="UP000886657">
    <property type="component" value="Unassembled WGS sequence"/>
</dbReference>
<protein>
    <submittedName>
        <fullName evidence="6">MurR/RpiR family transcriptional regulator</fullName>
    </submittedName>
</protein>
<feature type="domain" description="HTH rpiR-type" evidence="4">
    <location>
        <begin position="8"/>
        <end position="84"/>
    </location>
</feature>